<evidence type="ECO:0000256" key="4">
    <source>
        <dbReference type="ARBA" id="ARBA00022692"/>
    </source>
</evidence>
<dbReference type="PANTHER" id="PTHR43535">
    <property type="entry name" value="PHOSPHATIDATE CYTIDYLYLTRANSFERASE"/>
    <property type="match status" value="1"/>
</dbReference>
<dbReference type="EMBL" id="CM000615">
    <property type="protein sequence ID" value="EEC46691.1"/>
    <property type="molecule type" value="Genomic_DNA"/>
</dbReference>
<evidence type="ECO:0000256" key="3">
    <source>
        <dbReference type="ARBA" id="ARBA00022679"/>
    </source>
</evidence>
<gene>
    <name evidence="9" type="ORF">PHATRDRAFT_47250</name>
</gene>
<proteinExistence type="inferred from homology"/>
<feature type="transmembrane region" description="Helical" evidence="8">
    <location>
        <begin position="333"/>
        <end position="351"/>
    </location>
</feature>
<evidence type="ECO:0000313" key="9">
    <source>
        <dbReference type="EMBL" id="EEC46691.1"/>
    </source>
</evidence>
<feature type="transmembrane region" description="Helical" evidence="8">
    <location>
        <begin position="477"/>
        <end position="494"/>
    </location>
</feature>
<dbReference type="GeneID" id="7202303"/>
<dbReference type="KEGG" id="pti:PHATRDRAFT_47250"/>
<evidence type="ECO:0000256" key="5">
    <source>
        <dbReference type="ARBA" id="ARBA00022989"/>
    </source>
</evidence>
<evidence type="ECO:0000256" key="2">
    <source>
        <dbReference type="ARBA" id="ARBA00010185"/>
    </source>
</evidence>
<name>B7G3Q8_PHATC</name>
<dbReference type="PaxDb" id="2850-Phatr47250"/>
<comment type="catalytic activity">
    <reaction evidence="7">
        <text>a 1,2-diacyl-sn-glycero-3-phosphate + CTP + H(+) = a CDP-1,2-diacyl-sn-glycerol + diphosphate</text>
        <dbReference type="Rhea" id="RHEA:16229"/>
        <dbReference type="ChEBI" id="CHEBI:15378"/>
        <dbReference type="ChEBI" id="CHEBI:33019"/>
        <dbReference type="ChEBI" id="CHEBI:37563"/>
        <dbReference type="ChEBI" id="CHEBI:58332"/>
        <dbReference type="ChEBI" id="CHEBI:58608"/>
        <dbReference type="EC" id="2.7.7.41"/>
    </reaction>
</comment>
<dbReference type="InterPro" id="IPR000374">
    <property type="entry name" value="PC_trans"/>
</dbReference>
<accession>B7G3Q8</accession>
<reference evidence="9 10" key="1">
    <citation type="journal article" date="2008" name="Nature">
        <title>The Phaeodactylum genome reveals the evolutionary history of diatom genomes.</title>
        <authorList>
            <person name="Bowler C."/>
            <person name="Allen A.E."/>
            <person name="Badger J.H."/>
            <person name="Grimwood J."/>
            <person name="Jabbari K."/>
            <person name="Kuo A."/>
            <person name="Maheswari U."/>
            <person name="Martens C."/>
            <person name="Maumus F."/>
            <person name="Otillar R.P."/>
            <person name="Rayko E."/>
            <person name="Salamov A."/>
            <person name="Vandepoele K."/>
            <person name="Beszteri B."/>
            <person name="Gruber A."/>
            <person name="Heijde M."/>
            <person name="Katinka M."/>
            <person name="Mock T."/>
            <person name="Valentin K."/>
            <person name="Verret F."/>
            <person name="Berges J.A."/>
            <person name="Brownlee C."/>
            <person name="Cadoret J.P."/>
            <person name="Chiovitti A."/>
            <person name="Choi C.J."/>
            <person name="Coesel S."/>
            <person name="De Martino A."/>
            <person name="Detter J.C."/>
            <person name="Durkin C."/>
            <person name="Falciatore A."/>
            <person name="Fournet J."/>
            <person name="Haruta M."/>
            <person name="Huysman M.J."/>
            <person name="Jenkins B.D."/>
            <person name="Jiroutova K."/>
            <person name="Jorgensen R.E."/>
            <person name="Joubert Y."/>
            <person name="Kaplan A."/>
            <person name="Kroger N."/>
            <person name="Kroth P.G."/>
            <person name="La Roche J."/>
            <person name="Lindquist E."/>
            <person name="Lommer M."/>
            <person name="Martin-Jezequel V."/>
            <person name="Lopez P.J."/>
            <person name="Lucas S."/>
            <person name="Mangogna M."/>
            <person name="McGinnis K."/>
            <person name="Medlin L.K."/>
            <person name="Montsant A."/>
            <person name="Oudot-Le Secq M.P."/>
            <person name="Napoli C."/>
            <person name="Obornik M."/>
            <person name="Parker M.S."/>
            <person name="Petit J.L."/>
            <person name="Porcel B.M."/>
            <person name="Poulsen N."/>
            <person name="Robison M."/>
            <person name="Rychlewski L."/>
            <person name="Rynearson T.A."/>
            <person name="Schmutz J."/>
            <person name="Shapiro H."/>
            <person name="Siaut M."/>
            <person name="Stanley M."/>
            <person name="Sussman M.R."/>
            <person name="Taylor A.R."/>
            <person name="Vardi A."/>
            <person name="von Dassow P."/>
            <person name="Vyverman W."/>
            <person name="Willis A."/>
            <person name="Wyrwicz L.S."/>
            <person name="Rokhsar D.S."/>
            <person name="Weissenbach J."/>
            <person name="Armbrust E.V."/>
            <person name="Green B.R."/>
            <person name="Van de Peer Y."/>
            <person name="Grigoriev I.V."/>
        </authorList>
    </citation>
    <scope>NUCLEOTIDE SEQUENCE [LARGE SCALE GENOMIC DNA]</scope>
    <source>
        <strain evidence="9 10">CCAP 1055/1</strain>
    </source>
</reference>
<dbReference type="EC" id="2.7.7.41" evidence="7"/>
<dbReference type="PANTHER" id="PTHR43535:SF1">
    <property type="entry name" value="PHOSPHATIDATE CYTIDYLYLTRANSFERASE"/>
    <property type="match status" value="1"/>
</dbReference>
<dbReference type="eggNOG" id="KOG1440">
    <property type="taxonomic scope" value="Eukaryota"/>
</dbReference>
<comment type="pathway">
    <text evidence="7">Phospholipid metabolism; CDP-diacylglycerol biosynthesis; CDP-diacylglycerol from sn-glycerol 3-phosphate: step 3/3.</text>
</comment>
<feature type="transmembrane region" description="Helical" evidence="8">
    <location>
        <begin position="422"/>
        <end position="450"/>
    </location>
</feature>
<dbReference type="OrthoDB" id="10260889at2759"/>
<dbReference type="GO" id="GO:0005886">
    <property type="term" value="C:plasma membrane"/>
    <property type="evidence" value="ECO:0007669"/>
    <property type="project" value="TreeGrafter"/>
</dbReference>
<comment type="similarity">
    <text evidence="2 7">Belongs to the CDS family.</text>
</comment>
<feature type="transmembrane region" description="Helical" evidence="8">
    <location>
        <begin position="363"/>
        <end position="383"/>
    </location>
</feature>
<protein>
    <recommendedName>
        <fullName evidence="7">Phosphatidate cytidylyltransferase</fullName>
        <ecNumber evidence="7">2.7.7.41</ecNumber>
    </recommendedName>
</protein>
<evidence type="ECO:0000256" key="6">
    <source>
        <dbReference type="ARBA" id="ARBA00023136"/>
    </source>
</evidence>
<dbReference type="Pfam" id="PF01148">
    <property type="entry name" value="CTP_transf_1"/>
    <property type="match status" value="1"/>
</dbReference>
<dbReference type="GO" id="GO:0004605">
    <property type="term" value="F:phosphatidate cytidylyltransferase activity"/>
    <property type="evidence" value="ECO:0007669"/>
    <property type="project" value="UniProtKB-EC"/>
</dbReference>
<dbReference type="PROSITE" id="PS01315">
    <property type="entry name" value="CDS"/>
    <property type="match status" value="1"/>
</dbReference>
<dbReference type="InParanoid" id="B7G3Q8"/>
<evidence type="ECO:0000313" key="10">
    <source>
        <dbReference type="Proteomes" id="UP000000759"/>
    </source>
</evidence>
<keyword evidence="5 8" id="KW-1133">Transmembrane helix</keyword>
<keyword evidence="6 8" id="KW-0472">Membrane</keyword>
<keyword evidence="4 7" id="KW-0812">Transmembrane</keyword>
<evidence type="ECO:0000256" key="1">
    <source>
        <dbReference type="ARBA" id="ARBA00004141"/>
    </source>
</evidence>
<keyword evidence="10" id="KW-1185">Reference proteome</keyword>
<dbReference type="GO" id="GO:0016024">
    <property type="term" value="P:CDP-diacylglycerol biosynthetic process"/>
    <property type="evidence" value="ECO:0007669"/>
    <property type="project" value="UniProtKB-UniPathway"/>
</dbReference>
<dbReference type="STRING" id="556484.B7G3Q8"/>
<keyword evidence="7" id="KW-0548">Nucleotidyltransferase</keyword>
<dbReference type="RefSeq" id="XP_002181477.1">
    <property type="nucleotide sequence ID" value="XM_002181441.1"/>
</dbReference>
<organism evidence="9 10">
    <name type="scientific">Phaeodactylum tricornutum (strain CCAP 1055/1)</name>
    <dbReference type="NCBI Taxonomy" id="556484"/>
    <lineage>
        <taxon>Eukaryota</taxon>
        <taxon>Sar</taxon>
        <taxon>Stramenopiles</taxon>
        <taxon>Ochrophyta</taxon>
        <taxon>Bacillariophyta</taxon>
        <taxon>Bacillariophyceae</taxon>
        <taxon>Bacillariophycidae</taxon>
        <taxon>Naviculales</taxon>
        <taxon>Phaeodactylaceae</taxon>
        <taxon>Phaeodactylum</taxon>
    </lineage>
</organism>
<reference evidence="10" key="2">
    <citation type="submission" date="2008-08" db="EMBL/GenBank/DDBJ databases">
        <authorList>
            <consortium name="Diatom Consortium"/>
            <person name="Grigoriev I."/>
            <person name="Grimwood J."/>
            <person name="Kuo A."/>
            <person name="Otillar R.P."/>
            <person name="Salamov A."/>
            <person name="Detter J.C."/>
            <person name="Lindquist E."/>
            <person name="Shapiro H."/>
            <person name="Lucas S."/>
            <person name="Glavina del Rio T."/>
            <person name="Pitluck S."/>
            <person name="Rokhsar D."/>
            <person name="Bowler C."/>
        </authorList>
    </citation>
    <scope>GENOME REANNOTATION</scope>
    <source>
        <strain evidence="10">CCAP 1055/1</strain>
    </source>
</reference>
<sequence length="574" mass="63543">MKYWRDDRRTTPNKRKLRYSYYPEQRIAATHSAHDLSINNVAMTRTLRRGNQLFSVAAVVWAYAYVNWNSNPYKLLRTAEALAPPISYRRTVSPLGYTYRTDASRRIQFFPLTATRSTGSAVDTVKNGDQDSSISVPTGKRFVARQLASLPQRAVRIYSEYVSRLWRETNPEARQIISQDKAATAIRRVQHLIRGEQLAGVVSWEEKNGLALACDHVLEAIEQAHRETARNISAPVTNGMDMSIESKPTSKTAPPPTLQKKSRSVLFGAIMGAVVACWVFSGNYIFTGLFTLMTLLGQLEYYRMVMGTGVNPARRISVLGSCSMFLTALFTPSLHEICLPIFGLYAMIWFLTMKRTVTTIPEIATTFTGMFYLGYVPSFWVRIRILGTQEPTRLASVAEPFLRFLADKSQAKLVPSFIPQAVVLPITTGSIFIFWTWLCLAFSDVGAYFVGRRYGNTKLGAVAPAAGATSPNKTVEGVLGGCAVSGLLGVFGAWAQKWPYWGVTGAVHGILLGLIGLIGDLTASMIKRDAGVKDFGDLIPDHGGILDRVDSFIWSAPYSWLVINSVIPFLKSVA</sequence>
<keyword evidence="3 7" id="KW-0808">Transferase</keyword>
<dbReference type="AlphaFoldDB" id="B7G3Q8"/>
<feature type="transmembrane region" description="Helical" evidence="8">
    <location>
        <begin position="500"/>
        <end position="518"/>
    </location>
</feature>
<dbReference type="HOGENOM" id="CLU_475286_0_0_1"/>
<feature type="transmembrane region" description="Helical" evidence="8">
    <location>
        <begin position="265"/>
        <end position="286"/>
    </location>
</feature>
<comment type="subcellular location">
    <subcellularLocation>
        <location evidence="1">Membrane</location>
        <topology evidence="1">Multi-pass membrane protein</topology>
    </subcellularLocation>
</comment>
<evidence type="ECO:0000256" key="8">
    <source>
        <dbReference type="SAM" id="Phobius"/>
    </source>
</evidence>
<evidence type="ECO:0000256" key="7">
    <source>
        <dbReference type="RuleBase" id="RU003938"/>
    </source>
</evidence>
<dbReference type="Proteomes" id="UP000000759">
    <property type="component" value="Chromosome 13"/>
</dbReference>
<dbReference type="UniPathway" id="UPA00557">
    <property type="reaction ID" value="UER00614"/>
</dbReference>